<keyword evidence="3" id="KW-1185">Reference proteome</keyword>
<dbReference type="EMBL" id="AP024956">
    <property type="protein sequence ID" value="BCZ82221.1"/>
    <property type="molecule type" value="Genomic_DNA"/>
</dbReference>
<dbReference type="Proteomes" id="UP001319874">
    <property type="component" value="Chromosome 2"/>
</dbReference>
<protein>
    <recommendedName>
        <fullName evidence="4">Alpha/beta hydrolase</fullName>
    </recommendedName>
</protein>
<name>A0ABN6JQF2_9BURK</name>
<organism evidence="2 3">
    <name type="scientific">Paraburkholderia terrae</name>
    <dbReference type="NCBI Taxonomy" id="311230"/>
    <lineage>
        <taxon>Bacteria</taxon>
        <taxon>Pseudomonadati</taxon>
        <taxon>Pseudomonadota</taxon>
        <taxon>Betaproteobacteria</taxon>
        <taxon>Burkholderiales</taxon>
        <taxon>Burkholderiaceae</taxon>
        <taxon>Paraburkholderia</taxon>
    </lineage>
</organism>
<feature type="compositionally biased region" description="Basic and acidic residues" evidence="1">
    <location>
        <begin position="1"/>
        <end position="12"/>
    </location>
</feature>
<dbReference type="Gene3D" id="3.40.50.1820">
    <property type="entry name" value="alpha/beta hydrolase"/>
    <property type="match status" value="1"/>
</dbReference>
<evidence type="ECO:0008006" key="4">
    <source>
        <dbReference type="Google" id="ProtNLM"/>
    </source>
</evidence>
<reference evidence="2 3" key="1">
    <citation type="journal article" date="2022" name="Front. Microbiol.">
        <title>Identification and characterization of a novel class of self-sufficient cytochrome P450 hydroxylase involved in cyclohexanecarboxylate degradation in Paraburkholderia terrae strain KU-64.</title>
        <authorList>
            <person name="Yamamoto T."/>
            <person name="Hasegawa Y."/>
            <person name="Iwaki H."/>
        </authorList>
    </citation>
    <scope>NUCLEOTIDE SEQUENCE [LARGE SCALE GENOMIC DNA]</scope>
    <source>
        <strain evidence="2 3">KU-64</strain>
    </source>
</reference>
<dbReference type="InterPro" id="IPR029058">
    <property type="entry name" value="AB_hydrolase_fold"/>
</dbReference>
<feature type="region of interest" description="Disordered" evidence="1">
    <location>
        <begin position="1"/>
        <end position="21"/>
    </location>
</feature>
<evidence type="ECO:0000256" key="1">
    <source>
        <dbReference type="SAM" id="MobiDB-lite"/>
    </source>
</evidence>
<accession>A0ABN6JQF2</accession>
<gene>
    <name evidence="2" type="ORF">PTKU64_58960</name>
</gene>
<evidence type="ECO:0000313" key="3">
    <source>
        <dbReference type="Proteomes" id="UP001319874"/>
    </source>
</evidence>
<evidence type="ECO:0000313" key="2">
    <source>
        <dbReference type="EMBL" id="BCZ82221.1"/>
    </source>
</evidence>
<proteinExistence type="predicted"/>
<dbReference type="SUPFAM" id="SSF53474">
    <property type="entry name" value="alpha/beta-Hydrolases"/>
    <property type="match status" value="1"/>
</dbReference>
<sequence>MQSDDELKHFEAHGAAPLPEAQEEGFVDNAGACIAWSTYGAGHPVVLLHGGLGHRGNWGCPRWLRLATV</sequence>